<feature type="region of interest" description="Disordered" evidence="1">
    <location>
        <begin position="426"/>
        <end position="449"/>
    </location>
</feature>
<dbReference type="GeneID" id="80873079"/>
<protein>
    <recommendedName>
        <fullName evidence="4">G domain-containing protein</fullName>
    </recommendedName>
</protein>
<evidence type="ECO:0008006" key="4">
    <source>
        <dbReference type="Google" id="ProtNLM"/>
    </source>
</evidence>
<evidence type="ECO:0000313" key="2">
    <source>
        <dbReference type="EMBL" id="KAJ4854207.1"/>
    </source>
</evidence>
<sequence length="1277" mass="142469">MSQGATVVTLPALGRNVRLGMLCDIRTGELYGGVSLWDDSDINGEMEIESDKVQNAEYMYSTSLEESRKNAALDAEGSLALDLKLVQATGSAKYLNNERSSTYEARVDVSCSIVRYTRYIPQETLASMKYAKHLETSDYTHFVAEVDEGGSATLSFVQSCSSSEEAKSISGKLKATIMKMPISLEAEIKYSDEEKSQFNSTKISYHGAIAESISNFDDACRVAAEMPTTLMRQKNALSYKLLPLSVLNDAGSREIRKLDSKLVVETAATLDAGRLARLKLEELKQHELFQDSFPAIKSQVINIYNVFLQAETEMISAARQLLPELRNGKIAYDSKFKELQDAVRLFQQRTLFVEEFISKKQKESSLIASTIHTLLKIGFVNYLGEPMIQPLGNIDPPRLLLSLGGSILNKFRHPLQKSIELATILPTRKDGSDDGHDEYDDEDEDDDEDVEWFENPQTDADVRRSCEILKKQRALAAKDVIFGIANIEKAIQPPRHKRGRTKVGDIILGYKGKLVVVTTLLPDAPTAPTLRVDGQKINVSWEHKRSDTAEEVLPTTGYIVHYRPRPNRDEDGAFPRATENELVSDVHTAPSETMVSIEKNDSGAFLFDDCEYEVTLSVETDLGISVSSSPVSIRTPRMPSVASQIIHFYRTNSKQLSIASPARKPWELVESAGMSTLFLGLKTLVERRCAEFPFEEKLAVKIVDVAPEYEPELLPSDIHDSNKTIVAVFTGTSGHGKSTEINAFISYLLGGEADDAARIMVIDDRGAKQEQSVTKYVTCYRVRPHSPLFGGKTFLIVDTPGYGDSRGIEGDKFVTAAMSMFFETVRHINAIIFVCRANEARIGPLSPVATYIFSLFAKDVEGCLRTIYTFTDPGEPLARGALQALQWPVENGEIEVNNAAFKIQLDAEHSYKDRDWWRLSISAQFLVKHMLLGMAAIPTAASAGVTKHRRRLEQRCELTEKKILTTAEKARIVISRLGDLATTVTAPPDQKIWIEEPRAVLRDVPDGKATTLCLDCNTTCHEICGISDDSNKNGCIAMKNGSCTICRKRCHWNRHKNARFIVDFEMHKEQVVPKDLIQSWNQNTSTHEGALLGAIETYLELQKELRDDIVGLAELTSKLMQTALLHDPTALITYIETLIQSARARGASPQQLNQLATAKGTLQLVLKIKQEGKKAKRESEIMIDVLGAVEEEMIRRMELDIDQRLKEEKKSCNLYNRLYAKLPRQIQRKITPSLREDFLLIKGATYLENLKAIVSLVQTLLEDGNIVATIAQLEDGE</sequence>
<dbReference type="InterPro" id="IPR027417">
    <property type="entry name" value="P-loop_NTPase"/>
</dbReference>
<evidence type="ECO:0000313" key="3">
    <source>
        <dbReference type="Proteomes" id="UP001140511"/>
    </source>
</evidence>
<gene>
    <name evidence="2" type="ORF">T069G_11186</name>
</gene>
<keyword evidence="3" id="KW-1185">Reference proteome</keyword>
<name>A0A9W9B2S3_9HYPO</name>
<proteinExistence type="predicted"/>
<dbReference type="RefSeq" id="XP_056023265.1">
    <property type="nucleotide sequence ID" value="XM_056178391.1"/>
</dbReference>
<reference evidence="2" key="1">
    <citation type="submission" date="2022-09" db="EMBL/GenBank/DDBJ databases">
        <title>Chromosome-level assembly of Trichoderma breve T069, a fungus used in development of biopesticide product.</title>
        <authorList>
            <person name="Lin R."/>
            <person name="Liu T."/>
        </authorList>
    </citation>
    <scope>NUCLEOTIDE SEQUENCE</scope>
    <source>
        <strain evidence="2">T069</strain>
    </source>
</reference>
<dbReference type="SUPFAM" id="SSF49265">
    <property type="entry name" value="Fibronectin type III"/>
    <property type="match status" value="1"/>
</dbReference>
<organism evidence="2 3">
    <name type="scientific">Trichoderma breve</name>
    <dbReference type="NCBI Taxonomy" id="2034170"/>
    <lineage>
        <taxon>Eukaryota</taxon>
        <taxon>Fungi</taxon>
        <taxon>Dikarya</taxon>
        <taxon>Ascomycota</taxon>
        <taxon>Pezizomycotina</taxon>
        <taxon>Sordariomycetes</taxon>
        <taxon>Hypocreomycetidae</taxon>
        <taxon>Hypocreales</taxon>
        <taxon>Hypocreaceae</taxon>
        <taxon>Trichoderma</taxon>
    </lineage>
</organism>
<comment type="caution">
    <text evidence="2">The sequence shown here is derived from an EMBL/GenBank/DDBJ whole genome shotgun (WGS) entry which is preliminary data.</text>
</comment>
<dbReference type="PANTHER" id="PTHR31594">
    <property type="entry name" value="AIG1-TYPE G DOMAIN-CONTAINING PROTEIN"/>
    <property type="match status" value="1"/>
</dbReference>
<dbReference type="Gene3D" id="3.40.50.300">
    <property type="entry name" value="P-loop containing nucleotide triphosphate hydrolases"/>
    <property type="match status" value="1"/>
</dbReference>
<feature type="compositionally biased region" description="Acidic residues" evidence="1">
    <location>
        <begin position="435"/>
        <end position="449"/>
    </location>
</feature>
<dbReference type="InterPro" id="IPR036116">
    <property type="entry name" value="FN3_sf"/>
</dbReference>
<dbReference type="Proteomes" id="UP001140511">
    <property type="component" value="Unassembled WGS sequence"/>
</dbReference>
<dbReference type="InterPro" id="IPR052090">
    <property type="entry name" value="Cytolytic_pore-forming_toxin"/>
</dbReference>
<dbReference type="PANTHER" id="PTHR31594:SF14">
    <property type="entry name" value="FIBRONECTIN TYPE-III DOMAIN-CONTAINING PROTEIN"/>
    <property type="match status" value="1"/>
</dbReference>
<accession>A0A9W9B2S3</accession>
<dbReference type="AlphaFoldDB" id="A0A9W9B2S3"/>
<dbReference type="EMBL" id="JAOPEN010000008">
    <property type="protein sequence ID" value="KAJ4854207.1"/>
    <property type="molecule type" value="Genomic_DNA"/>
</dbReference>
<dbReference type="Gene3D" id="2.60.40.10">
    <property type="entry name" value="Immunoglobulins"/>
    <property type="match status" value="1"/>
</dbReference>
<dbReference type="InterPro" id="IPR013783">
    <property type="entry name" value="Ig-like_fold"/>
</dbReference>
<evidence type="ECO:0000256" key="1">
    <source>
        <dbReference type="SAM" id="MobiDB-lite"/>
    </source>
</evidence>
<dbReference type="SUPFAM" id="SSF52540">
    <property type="entry name" value="P-loop containing nucleoside triphosphate hydrolases"/>
    <property type="match status" value="1"/>
</dbReference>